<feature type="region of interest" description="Disordered" evidence="1">
    <location>
        <begin position="341"/>
        <end position="378"/>
    </location>
</feature>
<dbReference type="Pfam" id="PF17111">
    <property type="entry name" value="PigL_N"/>
    <property type="match status" value="1"/>
</dbReference>
<sequence length="943" mass="103506">MDPLSITASAVALAASVLRAALFIKDTVDQFQDAPALARDMQDEITIVQAALLQVEAVLQRDHQAIRRFRLQHVFDLSVEGCCDALCHISEELEGLFDRHDWRASFVLWWNAGDIRRWFARLETKKGSLALLVQALNLHSVQEMQELLQQNMATLELARFGLDDMVPSYPACTAGEWDTVASAVGSDASVFGDRESVVSNTRFAFDTICFDSKAYRHTVARVSAKKKKKSNQATATDAAAAKLHDMDLQPVQEAESDEQSSAPTARPTPRPTITTEEHEAVLMKLREAEALIQTLQERIEQPKPFVAAQEAEALDQGPTSGVIEEVAPAKFETLKTATSMAAELDEKSSDSTRTAYSLPEDGRPITIRPAGKPARPMNASQTSLLIEYFESARKLENPRLGKPSLRVRVTPRKDRKEQEPSDRIRVTPRRDRKSEDQGPGFIRIPTTRDRLRVERKQSASQGSAPGKQTGAEAEAAIVNSISAIPPSWMLDRTDAGDRPPRTRRTVKADLEKLSKVDVNAAGPTGSVTKDQIETPGDVRRPRNSAVNNPKLLETVEDAIRRLILPELELQRAKQQRSLGITGSRTGCQGVGSPVLKTNVGLLATDTMKERGRVPLKDATNLEREGLTVRKTIRPEKARRKNPTRRRISTDGRLTKSDDEGEGISRSPAPAPRRPSGLRREYLIPPINLPNPLEEHEETGKSVRSTPHSPLPDAPRSISLDPRGPSSPRPGTKDSCTTAPPLPSAQRDDGLAPDVSLLSPNKSHVIEGAEETGRPLHQPAPLPALNAGKAILQDTSIDFKDATAPDFEDISLASGNKGDKIESTGLSAHPAQSSTDPDTKKVNDGLKQSDRRTLGIDTNRIIAEINRATEELIEARLQRPLHIEAVERAIHKESRLRRALKGWVQSKNGADLANVEAVLAQLLDQVQEVKQQTQPREGHVVGDA</sequence>
<keyword evidence="2" id="KW-0732">Signal</keyword>
<feature type="compositionally biased region" description="Basic and acidic residues" evidence="1">
    <location>
        <begin position="530"/>
        <end position="540"/>
    </location>
</feature>
<protein>
    <recommendedName>
        <fullName evidence="3">Azaphilone pigments biosynthesis cluster protein L N-terminal domain-containing protein</fullName>
    </recommendedName>
</protein>
<feature type="compositionally biased region" description="Basic and acidic residues" evidence="1">
    <location>
        <begin position="411"/>
        <end position="436"/>
    </location>
</feature>
<comment type="caution">
    <text evidence="4">The sequence shown here is derived from an EMBL/GenBank/DDBJ whole genome shotgun (WGS) entry which is preliminary data.</text>
</comment>
<evidence type="ECO:0000259" key="3">
    <source>
        <dbReference type="Pfam" id="PF17111"/>
    </source>
</evidence>
<dbReference type="Proteomes" id="UP001197093">
    <property type="component" value="Unassembled WGS sequence"/>
</dbReference>
<dbReference type="AlphaFoldDB" id="A0AAD4ENT4"/>
<accession>A0AAD4ENT4</accession>
<feature type="region of interest" description="Disordered" evidence="1">
    <location>
        <begin position="820"/>
        <end position="847"/>
    </location>
</feature>
<feature type="domain" description="Azaphilone pigments biosynthesis cluster protein L N-terminal" evidence="3">
    <location>
        <begin position="1"/>
        <end position="153"/>
    </location>
</feature>
<feature type="region of interest" description="Disordered" evidence="1">
    <location>
        <begin position="250"/>
        <end position="274"/>
    </location>
</feature>
<name>A0AAD4ENT4_9PEZI</name>
<feature type="region of interest" description="Disordered" evidence="1">
    <location>
        <begin position="520"/>
        <end position="544"/>
    </location>
</feature>
<feature type="compositionally biased region" description="Basic residues" evidence="1">
    <location>
        <begin position="636"/>
        <end position="646"/>
    </location>
</feature>
<dbReference type="InterPro" id="IPR031348">
    <property type="entry name" value="PigL_N"/>
</dbReference>
<dbReference type="PANTHER" id="PTHR42105:SF1">
    <property type="entry name" value="TRANSALDOLASE"/>
    <property type="match status" value="1"/>
</dbReference>
<feature type="compositionally biased region" description="Low complexity" evidence="1">
    <location>
        <begin position="682"/>
        <end position="691"/>
    </location>
</feature>
<evidence type="ECO:0000313" key="5">
    <source>
        <dbReference type="Proteomes" id="UP001197093"/>
    </source>
</evidence>
<keyword evidence="5" id="KW-1185">Reference proteome</keyword>
<reference evidence="4" key="1">
    <citation type="submission" date="2023-02" db="EMBL/GenBank/DDBJ databases">
        <authorList>
            <person name="Palmer J.M."/>
        </authorList>
    </citation>
    <scope>NUCLEOTIDE SEQUENCE</scope>
    <source>
        <strain evidence="4">FW57</strain>
    </source>
</reference>
<proteinExistence type="predicted"/>
<evidence type="ECO:0000313" key="4">
    <source>
        <dbReference type="EMBL" id="KAG7284667.1"/>
    </source>
</evidence>
<feature type="signal peptide" evidence="2">
    <location>
        <begin position="1"/>
        <end position="20"/>
    </location>
</feature>
<feature type="region of interest" description="Disordered" evidence="1">
    <location>
        <begin position="616"/>
        <end position="762"/>
    </location>
</feature>
<gene>
    <name evidence="4" type="ORF">NEMBOFW57_009276</name>
</gene>
<feature type="compositionally biased region" description="Polar residues" evidence="1">
    <location>
        <begin position="823"/>
        <end position="835"/>
    </location>
</feature>
<feature type="compositionally biased region" description="Basic and acidic residues" evidence="1">
    <location>
        <begin position="446"/>
        <end position="457"/>
    </location>
</feature>
<feature type="compositionally biased region" description="Basic and acidic residues" evidence="1">
    <location>
        <begin position="836"/>
        <end position="847"/>
    </location>
</feature>
<feature type="chain" id="PRO_5041968182" description="Azaphilone pigments biosynthesis cluster protein L N-terminal domain-containing protein" evidence="2">
    <location>
        <begin position="21"/>
        <end position="943"/>
    </location>
</feature>
<dbReference type="EMBL" id="JAHCVI010000005">
    <property type="protein sequence ID" value="KAG7284667.1"/>
    <property type="molecule type" value="Genomic_DNA"/>
</dbReference>
<feature type="compositionally biased region" description="Basic and acidic residues" evidence="1">
    <location>
        <begin position="647"/>
        <end position="657"/>
    </location>
</feature>
<feature type="compositionally biased region" description="Basic and acidic residues" evidence="1">
    <location>
        <begin position="616"/>
        <end position="635"/>
    </location>
</feature>
<feature type="region of interest" description="Disordered" evidence="1">
    <location>
        <begin position="400"/>
        <end position="472"/>
    </location>
</feature>
<feature type="compositionally biased region" description="Low complexity" evidence="1">
    <location>
        <begin position="262"/>
        <end position="274"/>
    </location>
</feature>
<evidence type="ECO:0000256" key="1">
    <source>
        <dbReference type="SAM" id="MobiDB-lite"/>
    </source>
</evidence>
<dbReference type="PANTHER" id="PTHR42105">
    <property type="entry name" value="DIM2-ASSOCIATED PROTEIN 1"/>
    <property type="match status" value="1"/>
</dbReference>
<evidence type="ECO:0000256" key="2">
    <source>
        <dbReference type="SAM" id="SignalP"/>
    </source>
</evidence>
<organism evidence="4 5">
    <name type="scientific">Staphylotrichum longicolle</name>
    <dbReference type="NCBI Taxonomy" id="669026"/>
    <lineage>
        <taxon>Eukaryota</taxon>
        <taxon>Fungi</taxon>
        <taxon>Dikarya</taxon>
        <taxon>Ascomycota</taxon>
        <taxon>Pezizomycotina</taxon>
        <taxon>Sordariomycetes</taxon>
        <taxon>Sordariomycetidae</taxon>
        <taxon>Sordariales</taxon>
        <taxon>Chaetomiaceae</taxon>
        <taxon>Staphylotrichum</taxon>
    </lineage>
</organism>